<dbReference type="PANTHER" id="PTHR45786">
    <property type="entry name" value="DNA BINDING PROTEIN-LIKE"/>
    <property type="match status" value="1"/>
</dbReference>
<organism evidence="1 2">
    <name type="scientific">Parnassius apollo</name>
    <name type="common">Apollo butterfly</name>
    <name type="synonym">Papilio apollo</name>
    <dbReference type="NCBI Taxonomy" id="110799"/>
    <lineage>
        <taxon>Eukaryota</taxon>
        <taxon>Metazoa</taxon>
        <taxon>Ecdysozoa</taxon>
        <taxon>Arthropoda</taxon>
        <taxon>Hexapoda</taxon>
        <taxon>Insecta</taxon>
        <taxon>Pterygota</taxon>
        <taxon>Neoptera</taxon>
        <taxon>Endopterygota</taxon>
        <taxon>Lepidoptera</taxon>
        <taxon>Glossata</taxon>
        <taxon>Ditrysia</taxon>
        <taxon>Papilionoidea</taxon>
        <taxon>Papilionidae</taxon>
        <taxon>Parnassiinae</taxon>
        <taxon>Parnassini</taxon>
        <taxon>Parnassius</taxon>
        <taxon>Parnassius</taxon>
    </lineage>
</organism>
<proteinExistence type="predicted"/>
<reference evidence="1" key="1">
    <citation type="submission" date="2021-04" db="EMBL/GenBank/DDBJ databases">
        <authorList>
            <person name="Tunstrom K."/>
        </authorList>
    </citation>
    <scope>NUCLEOTIDE SEQUENCE</scope>
</reference>
<gene>
    <name evidence="1" type="ORF">PAPOLLO_LOCUS14903</name>
</gene>
<accession>A0A8S3X724</accession>
<comment type="caution">
    <text evidence="1">The sequence shown here is derived from an EMBL/GenBank/DDBJ whole genome shotgun (WGS) entry which is preliminary data.</text>
</comment>
<dbReference type="EMBL" id="CAJQZP010000987">
    <property type="protein sequence ID" value="CAG5007284.1"/>
    <property type="molecule type" value="Genomic_DNA"/>
</dbReference>
<evidence type="ECO:0000313" key="2">
    <source>
        <dbReference type="Proteomes" id="UP000691718"/>
    </source>
</evidence>
<dbReference type="OrthoDB" id="10051381at2759"/>
<dbReference type="PANTHER" id="PTHR45786:SF74">
    <property type="entry name" value="ATP-DEPENDENT DNA HELICASE"/>
    <property type="match status" value="1"/>
</dbReference>
<keyword evidence="2" id="KW-1185">Reference proteome</keyword>
<sequence>MLETFLEDHNELIPLIKRVSPRLQNDNYQVVIKAEKVPLGEHAGRFNAPTVDEVAIIMVDDPVDKRAIKITRRDNTVSTISDLHRSYEALQYPLIFCKDRMNITLTSNSVIQIQVLKEIKTLAQ</sequence>
<dbReference type="Proteomes" id="UP000691718">
    <property type="component" value="Unassembled WGS sequence"/>
</dbReference>
<name>A0A8S3X724_PARAO</name>
<protein>
    <submittedName>
        <fullName evidence="1">(apollo) hypothetical protein</fullName>
    </submittedName>
</protein>
<evidence type="ECO:0000313" key="1">
    <source>
        <dbReference type="EMBL" id="CAG5007284.1"/>
    </source>
</evidence>
<dbReference type="AlphaFoldDB" id="A0A8S3X724"/>